<evidence type="ECO:0000256" key="1">
    <source>
        <dbReference type="ARBA" id="ARBA00023002"/>
    </source>
</evidence>
<evidence type="ECO:0000313" key="5">
    <source>
        <dbReference type="Proteomes" id="UP000358010"/>
    </source>
</evidence>
<dbReference type="PANTHER" id="PTHR42862">
    <property type="entry name" value="DELTA-1-PYRROLINE-5-CARBOXYLATE DEHYDROGENASE 1, ISOFORM A-RELATED"/>
    <property type="match status" value="1"/>
</dbReference>
<evidence type="ECO:0000313" key="4">
    <source>
        <dbReference type="EMBL" id="VFT69983.1"/>
    </source>
</evidence>
<keyword evidence="1 4" id="KW-0560">Oxidoreductase</keyword>
<evidence type="ECO:0000259" key="3">
    <source>
        <dbReference type="Pfam" id="PF00171"/>
    </source>
</evidence>
<dbReference type="EMBL" id="CAADJZ010000001">
    <property type="protein sequence ID" value="VFT69983.1"/>
    <property type="molecule type" value="Genomic_DNA"/>
</dbReference>
<dbReference type="InterPro" id="IPR016161">
    <property type="entry name" value="Ald_DH/histidinol_DH"/>
</dbReference>
<dbReference type="Gene3D" id="3.40.605.10">
    <property type="entry name" value="Aldehyde Dehydrogenase, Chain A, domain 1"/>
    <property type="match status" value="1"/>
</dbReference>
<organism evidence="4 5">
    <name type="scientific">Escherichia coli</name>
    <dbReference type="NCBI Taxonomy" id="562"/>
    <lineage>
        <taxon>Bacteria</taxon>
        <taxon>Pseudomonadati</taxon>
        <taxon>Pseudomonadota</taxon>
        <taxon>Gammaproteobacteria</taxon>
        <taxon>Enterobacterales</taxon>
        <taxon>Enterobacteriaceae</taxon>
        <taxon>Escherichia</taxon>
    </lineage>
</organism>
<dbReference type="SUPFAM" id="SSF53720">
    <property type="entry name" value="ALDH-like"/>
    <property type="match status" value="1"/>
</dbReference>
<dbReference type="EC" id="1.5.1.12" evidence="4"/>
<evidence type="ECO:0000256" key="2">
    <source>
        <dbReference type="ARBA" id="ARBA00023027"/>
    </source>
</evidence>
<dbReference type="Proteomes" id="UP000358010">
    <property type="component" value="Unassembled WGS sequence"/>
</dbReference>
<accession>A0A485JK60</accession>
<gene>
    <name evidence="4" type="primary">putA_3</name>
    <name evidence="4" type="ORF">NCTC10974_03538</name>
</gene>
<proteinExistence type="predicted"/>
<dbReference type="Pfam" id="PF00171">
    <property type="entry name" value="Aldedh"/>
    <property type="match status" value="1"/>
</dbReference>
<name>A0A485JK60_ECOLX</name>
<dbReference type="InterPro" id="IPR050485">
    <property type="entry name" value="Proline_metab_enzyme"/>
</dbReference>
<dbReference type="InterPro" id="IPR015590">
    <property type="entry name" value="Aldehyde_DH_dom"/>
</dbReference>
<protein>
    <submittedName>
        <fullName evidence="4">Trifunctional transcriptional regulator/proline dehydrogenase/pyrroline-5-carboxylate dehydrogenase</fullName>
        <ecNumber evidence="4">1.5.1.12</ecNumber>
    </submittedName>
</protein>
<sequence length="84" mass="9156">MREATPREVELALESAVNNAPIWFATPPAERAAILHRAAVLMESQMQQLIGILVREAGKTFSNAIAEVREAGRFSPLLRRTGAG</sequence>
<dbReference type="GO" id="GO:0010133">
    <property type="term" value="P:L-proline catabolic process to L-glutamate"/>
    <property type="evidence" value="ECO:0007669"/>
    <property type="project" value="TreeGrafter"/>
</dbReference>
<dbReference type="GO" id="GO:0003842">
    <property type="term" value="F:L-glutamate gamma-semialdehyde dehydrogenase activity"/>
    <property type="evidence" value="ECO:0007669"/>
    <property type="project" value="TreeGrafter"/>
</dbReference>
<dbReference type="GO" id="GO:0009898">
    <property type="term" value="C:cytoplasmic side of plasma membrane"/>
    <property type="evidence" value="ECO:0007669"/>
    <property type="project" value="TreeGrafter"/>
</dbReference>
<dbReference type="AlphaFoldDB" id="A0A485JK60"/>
<dbReference type="PANTHER" id="PTHR42862:SF1">
    <property type="entry name" value="DELTA-1-PYRROLINE-5-CARBOXYLATE DEHYDROGENASE 2, ISOFORM A-RELATED"/>
    <property type="match status" value="1"/>
</dbReference>
<feature type="domain" description="Aldehyde dehydrogenase" evidence="3">
    <location>
        <begin position="2"/>
        <end position="73"/>
    </location>
</feature>
<dbReference type="InterPro" id="IPR016162">
    <property type="entry name" value="Ald_DH_N"/>
</dbReference>
<keyword evidence="2" id="KW-0520">NAD</keyword>
<reference evidence="4 5" key="1">
    <citation type="submission" date="2019-03" db="EMBL/GenBank/DDBJ databases">
        <authorList>
            <consortium name="Pathogen Informatics"/>
        </authorList>
    </citation>
    <scope>NUCLEOTIDE SEQUENCE [LARGE SCALE GENOMIC DNA]</scope>
    <source>
        <strain evidence="4 5">NCTC10974</strain>
    </source>
</reference>